<dbReference type="Proteomes" id="UP001230268">
    <property type="component" value="Unassembled WGS sequence"/>
</dbReference>
<proteinExistence type="inferred from homology"/>
<gene>
    <name evidence="4" type="ORF">BgAZ_402190</name>
</gene>
<evidence type="ECO:0000256" key="1">
    <source>
        <dbReference type="ARBA" id="ARBA00049360"/>
    </source>
</evidence>
<comment type="similarity">
    <text evidence="2">Belongs to the actin family.</text>
</comment>
<evidence type="ECO:0000313" key="4">
    <source>
        <dbReference type="EMBL" id="KAK1442189.1"/>
    </source>
</evidence>
<organism evidence="4 5">
    <name type="scientific">Babesia gibsoni</name>
    <dbReference type="NCBI Taxonomy" id="33632"/>
    <lineage>
        <taxon>Eukaryota</taxon>
        <taxon>Sar</taxon>
        <taxon>Alveolata</taxon>
        <taxon>Apicomplexa</taxon>
        <taxon>Aconoidasida</taxon>
        <taxon>Piroplasmida</taxon>
        <taxon>Babesiidae</taxon>
        <taxon>Babesia</taxon>
    </lineage>
</organism>
<sequence length="590" mass="65592">MDAKRNRWPPENQNVPNIVDIGHGSIRAGWSGECVPRYVLPAVVGTGNDYDVFPVLQHGNLQFPHVQQLRNLSIGPYGKEELGINKLAYIRALRGILGDPRTDDRRLLNAACKHSSELGDLEAAIKLGVTASPKDCWDLFNCRTMSSLHRKPITRVDDLKIERVLKALNRCNTMSVGMGEHCDSRPLFLIEGNQPSAKLRHEQLELAMEHIGVPALFFGQAAPLSTYIYGLSNTVVFDIGAATTSIGIVVDGDLIAYKEHHVGGDHVDALLYMLLREAGDSCLNGILHHPSYSFGTQLYDNLNEEQLPATLATKLWKNKISSRHFMIHEMIKVLKESVIQAAPYPIFGKAGHDDAKYRDILRASDAMFMEERRRYTDSTLPDGTPLLSPNHTPYTPEDISNKIGSWVLPSSQRSTPKSKVPPRVPPGSVTNPFENVSPESLLSTAAEIIFDPRSICGRFPVEVGDFKGVFNAFDSLVSDLAIDRFDALHSAIIVGGCANMPGFIERVRNDSVLMTRKCKQVMRGTAFMIKSSQMKLNRGLISWFGASMLSSISSFYPCWITKDEYLEHGVNICRRKGSMDNRRDKPTTTN</sequence>
<evidence type="ECO:0008006" key="6">
    <source>
        <dbReference type="Google" id="ProtNLM"/>
    </source>
</evidence>
<feature type="region of interest" description="Disordered" evidence="3">
    <location>
        <begin position="407"/>
        <end position="432"/>
    </location>
</feature>
<feature type="compositionally biased region" description="Polar residues" evidence="3">
    <location>
        <begin position="408"/>
        <end position="417"/>
    </location>
</feature>
<evidence type="ECO:0000256" key="2">
    <source>
        <dbReference type="RuleBase" id="RU000487"/>
    </source>
</evidence>
<evidence type="ECO:0000313" key="5">
    <source>
        <dbReference type="Proteomes" id="UP001230268"/>
    </source>
</evidence>
<dbReference type="AlphaFoldDB" id="A0AAD8PD12"/>
<dbReference type="Gene3D" id="3.30.420.40">
    <property type="match status" value="3"/>
</dbReference>
<accession>A0AAD8PD12</accession>
<dbReference type="InterPro" id="IPR043129">
    <property type="entry name" value="ATPase_NBD"/>
</dbReference>
<keyword evidence="5" id="KW-1185">Reference proteome</keyword>
<reference evidence="4" key="1">
    <citation type="submission" date="2023-08" db="EMBL/GenBank/DDBJ databases">
        <title>Draft sequence of the Babesia gibsoni genome.</title>
        <authorList>
            <person name="Yamagishi J.Y."/>
            <person name="Xuan X.X."/>
        </authorList>
    </citation>
    <scope>NUCLEOTIDE SEQUENCE</scope>
    <source>
        <strain evidence="4">Azabu</strain>
    </source>
</reference>
<dbReference type="SMART" id="SM00268">
    <property type="entry name" value="ACTIN"/>
    <property type="match status" value="1"/>
</dbReference>
<protein>
    <recommendedName>
        <fullName evidence="6">Actin</fullName>
    </recommendedName>
</protein>
<dbReference type="PANTHER" id="PTHR11937">
    <property type="entry name" value="ACTIN"/>
    <property type="match status" value="1"/>
</dbReference>
<comment type="caution">
    <text evidence="4">The sequence shown here is derived from an EMBL/GenBank/DDBJ whole genome shotgun (WGS) entry which is preliminary data.</text>
</comment>
<dbReference type="Pfam" id="PF00022">
    <property type="entry name" value="Actin"/>
    <property type="match status" value="1"/>
</dbReference>
<comment type="catalytic activity">
    <reaction evidence="1">
        <text>ATP + H2O = ADP + phosphate + H(+)</text>
        <dbReference type="Rhea" id="RHEA:13065"/>
        <dbReference type="ChEBI" id="CHEBI:15377"/>
        <dbReference type="ChEBI" id="CHEBI:15378"/>
        <dbReference type="ChEBI" id="CHEBI:30616"/>
        <dbReference type="ChEBI" id="CHEBI:43474"/>
        <dbReference type="ChEBI" id="CHEBI:456216"/>
    </reaction>
</comment>
<name>A0AAD8PD12_BABGI</name>
<dbReference type="SUPFAM" id="SSF53067">
    <property type="entry name" value="Actin-like ATPase domain"/>
    <property type="match status" value="2"/>
</dbReference>
<evidence type="ECO:0000256" key="3">
    <source>
        <dbReference type="SAM" id="MobiDB-lite"/>
    </source>
</evidence>
<dbReference type="EMBL" id="JAVEPI010000004">
    <property type="protein sequence ID" value="KAK1442189.1"/>
    <property type="molecule type" value="Genomic_DNA"/>
</dbReference>
<dbReference type="InterPro" id="IPR004000">
    <property type="entry name" value="Actin"/>
</dbReference>